<protein>
    <submittedName>
        <fullName evidence="2">SFRICE_012561</fullName>
    </submittedName>
</protein>
<reference evidence="2" key="1">
    <citation type="submission" date="2016-07" db="EMBL/GenBank/DDBJ databases">
        <authorList>
            <person name="Bretaudeau A."/>
        </authorList>
    </citation>
    <scope>NUCLEOTIDE SEQUENCE</scope>
    <source>
        <strain evidence="2">Rice</strain>
        <tissue evidence="2">Whole body</tissue>
    </source>
</reference>
<dbReference type="EMBL" id="ODYU01003199">
    <property type="protein sequence ID" value="SOQ41631.1"/>
    <property type="molecule type" value="Genomic_DNA"/>
</dbReference>
<evidence type="ECO:0000313" key="2">
    <source>
        <dbReference type="EMBL" id="SOQ41631.1"/>
    </source>
</evidence>
<proteinExistence type="predicted"/>
<organism evidence="2">
    <name type="scientific">Spodoptera frugiperda</name>
    <name type="common">Fall armyworm</name>
    <dbReference type="NCBI Taxonomy" id="7108"/>
    <lineage>
        <taxon>Eukaryota</taxon>
        <taxon>Metazoa</taxon>
        <taxon>Ecdysozoa</taxon>
        <taxon>Arthropoda</taxon>
        <taxon>Hexapoda</taxon>
        <taxon>Insecta</taxon>
        <taxon>Pterygota</taxon>
        <taxon>Neoptera</taxon>
        <taxon>Endopterygota</taxon>
        <taxon>Lepidoptera</taxon>
        <taxon>Glossata</taxon>
        <taxon>Ditrysia</taxon>
        <taxon>Noctuoidea</taxon>
        <taxon>Noctuidae</taxon>
        <taxon>Amphipyrinae</taxon>
        <taxon>Spodoptera</taxon>
    </lineage>
</organism>
<dbReference type="AlphaFoldDB" id="A0A2H1VLE8"/>
<evidence type="ECO:0000256" key="1">
    <source>
        <dbReference type="SAM" id="MobiDB-lite"/>
    </source>
</evidence>
<sequence length="193" mass="21302">MFAGESMFISYVASACELNCSCRPLNGLPERGSISKQELEQMTLLQTLEVHCLRTARNDSSPPDHNQTRANGASHSARASKSHQIITDRAQGKIIQSLIPLCATTTAFGTRTPVMSLLPYTEQNSRLGGIIPPTNSQKPKEAHVNNKKYDQRIVKQSKQWALSTLNLLLNQRLTTAQRNSHRLLAVVVALQGK</sequence>
<accession>A0A2H1VLE8</accession>
<feature type="region of interest" description="Disordered" evidence="1">
    <location>
        <begin position="56"/>
        <end position="81"/>
    </location>
</feature>
<gene>
    <name evidence="2" type="ORF">SFRICE_012561</name>
</gene>
<feature type="compositionally biased region" description="Polar residues" evidence="1">
    <location>
        <begin position="58"/>
        <end position="81"/>
    </location>
</feature>
<name>A0A2H1VLE8_SPOFR</name>